<dbReference type="PaxDb" id="3880-AES87061"/>
<keyword evidence="1" id="KW-0175">Coiled coil</keyword>
<keyword evidence="2" id="KW-0916">Viral movement protein</keyword>
<keyword evidence="4" id="KW-1185">Reference proteome</keyword>
<keyword evidence="2" id="KW-0813">Transport</keyword>
<dbReference type="GO" id="GO:0046740">
    <property type="term" value="P:transport of virus in host, cell to cell"/>
    <property type="evidence" value="ECO:0007669"/>
    <property type="project" value="UniProtKB-KW"/>
</dbReference>
<dbReference type="EnsemblPlants" id="AES87061">
    <property type="protein sequence ID" value="AES87061"/>
    <property type="gene ID" value="MTR_4g020670"/>
</dbReference>
<evidence type="ECO:0000313" key="2">
    <source>
        <dbReference type="EMBL" id="AES87061.1"/>
    </source>
</evidence>
<sequence>MTEVSYFEGTSSYYANDIIDNKIEESDLSLTAEENFKRKFNKFKEFFSRKNILKFGIMIEEEAISIENTQGNIFISTIQKTQIEKRIETFSEKEKSKSGYIHISTIQILIKSTFMKGIDSPLEITLEDSRILDKRQATIAQVKCNLKYGKIKFDINLLMGLSLKDKDLDRSIVFHYKLENSNFMKKGNHPFTICYRINYSLSNSHHSIEFIGKNTIHIDELFTPLITLKSPIFRNLARNSFSLIEAEKYIFEETEKPKKSSALSDVDDQIYIAATQQTPLPPTSHMCSDHDEYHRYHILVGDLQTSSSARPVFNRADFNIPEEQSFMRNFNNSMDHVSRKKIPKI</sequence>
<proteinExistence type="predicted"/>
<name>G7JSC2_MEDTR</name>
<dbReference type="Proteomes" id="UP000002051">
    <property type="component" value="Chromosome 4"/>
</dbReference>
<dbReference type="PANTHER" id="PTHR47599:SF3">
    <property type="entry name" value="CELL-TO-CELL MOVEMENT PROTEIN"/>
    <property type="match status" value="1"/>
</dbReference>
<dbReference type="Pfam" id="PF01107">
    <property type="entry name" value="MP"/>
    <property type="match status" value="1"/>
</dbReference>
<protein>
    <submittedName>
        <fullName evidence="2">Viral movement protein</fullName>
    </submittedName>
</protein>
<dbReference type="PANTHER" id="PTHR47599">
    <property type="entry name" value="CELL-TO-CELL MOVEMENT PROTEIN"/>
    <property type="match status" value="1"/>
</dbReference>
<reference evidence="3" key="3">
    <citation type="submission" date="2015-04" db="UniProtKB">
        <authorList>
            <consortium name="EnsemblPlants"/>
        </authorList>
    </citation>
    <scope>IDENTIFICATION</scope>
    <source>
        <strain evidence="3">cv. Jemalong A17</strain>
    </source>
</reference>
<gene>
    <name evidence="2" type="ordered locus">MTR_4g020670</name>
</gene>
<dbReference type="HOGENOM" id="CLU_069241_0_0_1"/>
<reference evidence="2 4" key="1">
    <citation type="journal article" date="2011" name="Nature">
        <title>The Medicago genome provides insight into the evolution of rhizobial symbioses.</title>
        <authorList>
            <person name="Young N.D."/>
            <person name="Debelle F."/>
            <person name="Oldroyd G.E."/>
            <person name="Geurts R."/>
            <person name="Cannon S.B."/>
            <person name="Udvardi M.K."/>
            <person name="Benedito V.A."/>
            <person name="Mayer K.F."/>
            <person name="Gouzy J."/>
            <person name="Schoof H."/>
            <person name="Van de Peer Y."/>
            <person name="Proost S."/>
            <person name="Cook D.R."/>
            <person name="Meyers B.C."/>
            <person name="Spannagl M."/>
            <person name="Cheung F."/>
            <person name="De Mita S."/>
            <person name="Krishnakumar V."/>
            <person name="Gundlach H."/>
            <person name="Zhou S."/>
            <person name="Mudge J."/>
            <person name="Bharti A.K."/>
            <person name="Murray J.D."/>
            <person name="Naoumkina M.A."/>
            <person name="Rosen B."/>
            <person name="Silverstein K.A."/>
            <person name="Tang H."/>
            <person name="Rombauts S."/>
            <person name="Zhao P.X."/>
            <person name="Zhou P."/>
            <person name="Barbe V."/>
            <person name="Bardou P."/>
            <person name="Bechner M."/>
            <person name="Bellec A."/>
            <person name="Berger A."/>
            <person name="Berges H."/>
            <person name="Bidwell S."/>
            <person name="Bisseling T."/>
            <person name="Choisne N."/>
            <person name="Couloux A."/>
            <person name="Denny R."/>
            <person name="Deshpande S."/>
            <person name="Dai X."/>
            <person name="Doyle J.J."/>
            <person name="Dudez A.M."/>
            <person name="Farmer A.D."/>
            <person name="Fouteau S."/>
            <person name="Franken C."/>
            <person name="Gibelin C."/>
            <person name="Gish J."/>
            <person name="Goldstein S."/>
            <person name="Gonzalez A.J."/>
            <person name="Green P.J."/>
            <person name="Hallab A."/>
            <person name="Hartog M."/>
            <person name="Hua A."/>
            <person name="Humphray S.J."/>
            <person name="Jeong D.H."/>
            <person name="Jing Y."/>
            <person name="Jocker A."/>
            <person name="Kenton S.M."/>
            <person name="Kim D.J."/>
            <person name="Klee K."/>
            <person name="Lai H."/>
            <person name="Lang C."/>
            <person name="Lin S."/>
            <person name="Macmil S.L."/>
            <person name="Magdelenat G."/>
            <person name="Matthews L."/>
            <person name="McCorrison J."/>
            <person name="Monaghan E.L."/>
            <person name="Mun J.H."/>
            <person name="Najar F.Z."/>
            <person name="Nicholson C."/>
            <person name="Noirot C."/>
            <person name="O'Bleness M."/>
            <person name="Paule C.R."/>
            <person name="Poulain J."/>
            <person name="Prion F."/>
            <person name="Qin B."/>
            <person name="Qu C."/>
            <person name="Retzel E.F."/>
            <person name="Riddle C."/>
            <person name="Sallet E."/>
            <person name="Samain S."/>
            <person name="Samson N."/>
            <person name="Sanders I."/>
            <person name="Saurat O."/>
            <person name="Scarpelli C."/>
            <person name="Schiex T."/>
            <person name="Segurens B."/>
            <person name="Severin A.J."/>
            <person name="Sherrier D.J."/>
            <person name="Shi R."/>
            <person name="Sims S."/>
            <person name="Singer S.R."/>
            <person name="Sinharoy S."/>
            <person name="Sterck L."/>
            <person name="Viollet A."/>
            <person name="Wang B.B."/>
            <person name="Wang K."/>
            <person name="Wang M."/>
            <person name="Wang X."/>
            <person name="Warfsmann J."/>
            <person name="Weissenbach J."/>
            <person name="White D.D."/>
            <person name="White J.D."/>
            <person name="Wiley G.B."/>
            <person name="Wincker P."/>
            <person name="Xing Y."/>
            <person name="Yang L."/>
            <person name="Yao Z."/>
            <person name="Ying F."/>
            <person name="Zhai J."/>
            <person name="Zhou L."/>
            <person name="Zuber A."/>
            <person name="Denarie J."/>
            <person name="Dixon R.A."/>
            <person name="May G.D."/>
            <person name="Schwartz D.C."/>
            <person name="Rogers J."/>
            <person name="Quetier F."/>
            <person name="Town C.D."/>
            <person name="Roe B.A."/>
        </authorList>
    </citation>
    <scope>NUCLEOTIDE SEQUENCE [LARGE SCALE GENOMIC DNA]</scope>
    <source>
        <strain evidence="2">A17</strain>
        <strain evidence="3 4">cv. Jemalong A17</strain>
    </source>
</reference>
<reference evidence="2 4" key="2">
    <citation type="journal article" date="2014" name="BMC Genomics">
        <title>An improved genome release (version Mt4.0) for the model legume Medicago truncatula.</title>
        <authorList>
            <person name="Tang H."/>
            <person name="Krishnakumar V."/>
            <person name="Bidwell S."/>
            <person name="Rosen B."/>
            <person name="Chan A."/>
            <person name="Zhou S."/>
            <person name="Gentzbittel L."/>
            <person name="Childs K.L."/>
            <person name="Yandell M."/>
            <person name="Gundlach H."/>
            <person name="Mayer K.F."/>
            <person name="Schwartz D.C."/>
            <person name="Town C.D."/>
        </authorList>
    </citation>
    <scope>GENOME REANNOTATION</scope>
    <source>
        <strain evidence="2">A17</strain>
        <strain evidence="3 4">cv. Jemalong A17</strain>
    </source>
</reference>
<accession>G7JSC2</accession>
<organism evidence="2 4">
    <name type="scientific">Medicago truncatula</name>
    <name type="common">Barrel medic</name>
    <name type="synonym">Medicago tribuloides</name>
    <dbReference type="NCBI Taxonomy" id="3880"/>
    <lineage>
        <taxon>Eukaryota</taxon>
        <taxon>Viridiplantae</taxon>
        <taxon>Streptophyta</taxon>
        <taxon>Embryophyta</taxon>
        <taxon>Tracheophyta</taxon>
        <taxon>Spermatophyta</taxon>
        <taxon>Magnoliopsida</taxon>
        <taxon>eudicotyledons</taxon>
        <taxon>Gunneridae</taxon>
        <taxon>Pentapetalae</taxon>
        <taxon>rosids</taxon>
        <taxon>fabids</taxon>
        <taxon>Fabales</taxon>
        <taxon>Fabaceae</taxon>
        <taxon>Papilionoideae</taxon>
        <taxon>50 kb inversion clade</taxon>
        <taxon>NPAAA clade</taxon>
        <taxon>Hologalegina</taxon>
        <taxon>IRL clade</taxon>
        <taxon>Trifolieae</taxon>
        <taxon>Medicago</taxon>
    </lineage>
</organism>
<evidence type="ECO:0000313" key="3">
    <source>
        <dbReference type="EnsemblPlants" id="AES87061"/>
    </source>
</evidence>
<dbReference type="InterPro" id="IPR051596">
    <property type="entry name" value="Caulimoviridae_Movement"/>
</dbReference>
<dbReference type="EMBL" id="CM001220">
    <property type="protein sequence ID" value="AES87061.1"/>
    <property type="molecule type" value="Genomic_DNA"/>
</dbReference>
<dbReference type="InterPro" id="IPR028919">
    <property type="entry name" value="Viral_movement"/>
</dbReference>
<dbReference type="AlphaFoldDB" id="G7JSC2"/>
<evidence type="ECO:0000313" key="4">
    <source>
        <dbReference type="Proteomes" id="UP000002051"/>
    </source>
</evidence>
<evidence type="ECO:0000256" key="1">
    <source>
        <dbReference type="ARBA" id="ARBA00023054"/>
    </source>
</evidence>